<keyword evidence="5" id="KW-1185">Reference proteome</keyword>
<dbReference type="EMBL" id="DS269754">
    <property type="protein sequence ID" value="EFO88206.1"/>
    <property type="molecule type" value="Genomic_DNA"/>
</dbReference>
<dbReference type="Pfam" id="PF01682">
    <property type="entry name" value="DB"/>
    <property type="match status" value="1"/>
</dbReference>
<feature type="region of interest" description="Disordered" evidence="1">
    <location>
        <begin position="45"/>
        <end position="109"/>
    </location>
</feature>
<dbReference type="PANTHER" id="PTHR21679:SF5">
    <property type="entry name" value="DOMAIN OF UNKNOWN FUNCTION DB DOMAIN-CONTAINING PROTEIN"/>
    <property type="match status" value="1"/>
</dbReference>
<dbReference type="InParanoid" id="E3NRN0"/>
<feature type="chain" id="PRO_5003179044" description="Domain of unknown function DB domain-containing protein" evidence="2">
    <location>
        <begin position="22"/>
        <end position="525"/>
    </location>
</feature>
<accession>E3NRN0</accession>
<dbReference type="AlphaFoldDB" id="E3NRN0"/>
<dbReference type="OrthoDB" id="5872752at2759"/>
<proteinExistence type="predicted"/>
<evidence type="ECO:0000313" key="5">
    <source>
        <dbReference type="Proteomes" id="UP000008281"/>
    </source>
</evidence>
<feature type="compositionally biased region" description="Pro residues" evidence="1">
    <location>
        <begin position="249"/>
        <end position="258"/>
    </location>
</feature>
<evidence type="ECO:0000259" key="3">
    <source>
        <dbReference type="Pfam" id="PF01682"/>
    </source>
</evidence>
<gene>
    <name evidence="4" type="ORF">CRE_19590</name>
</gene>
<feature type="region of interest" description="Disordered" evidence="1">
    <location>
        <begin position="140"/>
        <end position="209"/>
    </location>
</feature>
<dbReference type="PANTHER" id="PTHR21679">
    <property type="entry name" value="DOMAIN OF UNKNOWN FUNCTION DB DOMAIN-CONTAINING PROTEIN-RELATED"/>
    <property type="match status" value="1"/>
</dbReference>
<dbReference type="InterPro" id="IPR002602">
    <property type="entry name" value="DB"/>
</dbReference>
<evidence type="ECO:0000313" key="4">
    <source>
        <dbReference type="EMBL" id="EFO88206.1"/>
    </source>
</evidence>
<name>E3NRN0_CAERE</name>
<dbReference type="eggNOG" id="ENOG502S57N">
    <property type="taxonomic scope" value="Eukaryota"/>
</dbReference>
<feature type="region of interest" description="Disordered" evidence="1">
    <location>
        <begin position="276"/>
        <end position="296"/>
    </location>
</feature>
<sequence length="525" mass="55708">MREKHLLQLLLLFLLSTTVSTQLSCHRIPTSFCCTTRIRDQLFSTDGSRKPASVSGAHDGNANIGGTGSGDSQRGFGGVASHNPGSNSGDAKVGGASRSSFETTTPTAEVLTTTLPTTSSGFPTLIPFSSESWSTVTQAPLAPSLESRPELPPIPSRIPSPTGQSSGFTGSFGEQLPVRIPAPTPIPFNPSPRRDSHRRRTTPDPRIIRPPESLVVIGDYDEDEPPSENAVVDSPQPLVPSQPSFFSQTPPPPTPPAPSVISNSGDVFARSRKEISATPDFEQQSGTAATLSGSSHEWKVSIIPRGQNNKPTGVNSIPPFTIDGKADERFNKFYRTIDSGSTKDLSVESSAVVIVPRTTVAPGVPNKVSVIPFRPLHFTAPPKNGPPGVSPPPAPGGQCGVAPDFTPCVSNEIASKSLLECCKRKNLPAGCQQLCRYDITQAEIRGAMDRGQCGIFNVAPFLECASQGKDNSECCRHRGIVQKTGLQCEQFCRPTQGLSALGVQHIVCGNAVGDMLHCHHSGVRI</sequence>
<reference evidence="4" key="1">
    <citation type="submission" date="2007-07" db="EMBL/GenBank/DDBJ databases">
        <title>PCAP assembly of the Caenorhabditis remanei genome.</title>
        <authorList>
            <consortium name="The Caenorhabditis remanei Sequencing Consortium"/>
            <person name="Wilson R.K."/>
        </authorList>
    </citation>
    <scope>NUCLEOTIDE SEQUENCE [LARGE SCALE GENOMIC DNA]</scope>
    <source>
        <strain evidence="4">PB4641</strain>
    </source>
</reference>
<feature type="region of interest" description="Disordered" evidence="1">
    <location>
        <begin position="221"/>
        <end position="264"/>
    </location>
</feature>
<protein>
    <recommendedName>
        <fullName evidence="3">Domain of unknown function DB domain-containing protein</fullName>
    </recommendedName>
</protein>
<feature type="signal peptide" evidence="2">
    <location>
        <begin position="1"/>
        <end position="21"/>
    </location>
</feature>
<feature type="compositionally biased region" description="Polar residues" evidence="1">
    <location>
        <begin position="281"/>
        <end position="295"/>
    </location>
</feature>
<dbReference type="HOGENOM" id="CLU_008031_1_0_1"/>
<keyword evidence="2" id="KW-0732">Signal</keyword>
<dbReference type="Proteomes" id="UP000008281">
    <property type="component" value="Unassembled WGS sequence"/>
</dbReference>
<feature type="compositionally biased region" description="Pro residues" evidence="1">
    <location>
        <begin position="180"/>
        <end position="190"/>
    </location>
</feature>
<feature type="domain" description="Domain of unknown function DB" evidence="3">
    <location>
        <begin position="421"/>
        <end position="519"/>
    </location>
</feature>
<feature type="compositionally biased region" description="Low complexity" evidence="1">
    <location>
        <begin position="159"/>
        <end position="173"/>
    </location>
</feature>
<evidence type="ECO:0000256" key="1">
    <source>
        <dbReference type="SAM" id="MobiDB-lite"/>
    </source>
</evidence>
<organism evidence="5">
    <name type="scientific">Caenorhabditis remanei</name>
    <name type="common">Caenorhabditis vulgaris</name>
    <dbReference type="NCBI Taxonomy" id="31234"/>
    <lineage>
        <taxon>Eukaryota</taxon>
        <taxon>Metazoa</taxon>
        <taxon>Ecdysozoa</taxon>
        <taxon>Nematoda</taxon>
        <taxon>Chromadorea</taxon>
        <taxon>Rhabditida</taxon>
        <taxon>Rhabditina</taxon>
        <taxon>Rhabditomorpha</taxon>
        <taxon>Rhabditoidea</taxon>
        <taxon>Rhabditidae</taxon>
        <taxon>Peloderinae</taxon>
        <taxon>Caenorhabditis</taxon>
    </lineage>
</organism>
<evidence type="ECO:0000256" key="2">
    <source>
        <dbReference type="SAM" id="SignalP"/>
    </source>
</evidence>